<comment type="caution">
    <text evidence="2">The sequence shown here is derived from an EMBL/GenBank/DDBJ whole genome shotgun (WGS) entry which is preliminary data.</text>
</comment>
<organism evidence="2 3">
    <name type="scientific">Longispora fulva</name>
    <dbReference type="NCBI Taxonomy" id="619741"/>
    <lineage>
        <taxon>Bacteria</taxon>
        <taxon>Bacillati</taxon>
        <taxon>Actinomycetota</taxon>
        <taxon>Actinomycetes</taxon>
        <taxon>Micromonosporales</taxon>
        <taxon>Micromonosporaceae</taxon>
        <taxon>Longispora</taxon>
    </lineage>
</organism>
<dbReference type="EMBL" id="JADOUF010000001">
    <property type="protein sequence ID" value="MBG6136364.1"/>
    <property type="molecule type" value="Genomic_DNA"/>
</dbReference>
<evidence type="ECO:0000313" key="2">
    <source>
        <dbReference type="EMBL" id="MBG6136364.1"/>
    </source>
</evidence>
<keyword evidence="1" id="KW-0472">Membrane</keyword>
<proteinExistence type="predicted"/>
<keyword evidence="1" id="KW-0812">Transmembrane</keyword>
<feature type="transmembrane region" description="Helical" evidence="1">
    <location>
        <begin position="30"/>
        <end position="52"/>
    </location>
</feature>
<protein>
    <submittedName>
        <fullName evidence="2">Uncharacterized protein</fullName>
    </submittedName>
</protein>
<evidence type="ECO:0000313" key="3">
    <source>
        <dbReference type="Proteomes" id="UP000622552"/>
    </source>
</evidence>
<evidence type="ECO:0000256" key="1">
    <source>
        <dbReference type="SAM" id="Phobius"/>
    </source>
</evidence>
<keyword evidence="1" id="KW-1133">Transmembrane helix</keyword>
<dbReference type="AlphaFoldDB" id="A0A8J7GP75"/>
<dbReference type="RefSeq" id="WP_197003351.1">
    <property type="nucleotide sequence ID" value="NZ_BONS01000040.1"/>
</dbReference>
<gene>
    <name evidence="2" type="ORF">IW245_002558</name>
</gene>
<reference evidence="2" key="1">
    <citation type="submission" date="2020-11" db="EMBL/GenBank/DDBJ databases">
        <title>Sequencing the genomes of 1000 actinobacteria strains.</title>
        <authorList>
            <person name="Klenk H.-P."/>
        </authorList>
    </citation>
    <scope>NUCLEOTIDE SEQUENCE</scope>
    <source>
        <strain evidence="2">DSM 45356</strain>
    </source>
</reference>
<sequence>MAELFMAAMDKGPPPPCDSDLACLPDLGPLIRAAFVGLVVVALVGPLVARVLRLRTPWMFAAPVGVMVCVMFSNSVLPLLLIWSSYAPLAVWVMRRRPVGVWWDDRDSTSSAPRRSRSM</sequence>
<accession>A0A8J7GP75</accession>
<keyword evidence="3" id="KW-1185">Reference proteome</keyword>
<dbReference type="Proteomes" id="UP000622552">
    <property type="component" value="Unassembled WGS sequence"/>
</dbReference>
<feature type="transmembrane region" description="Helical" evidence="1">
    <location>
        <begin position="64"/>
        <end position="86"/>
    </location>
</feature>
<name>A0A8J7GP75_9ACTN</name>